<proteinExistence type="predicted"/>
<sequence>MGLWDYPPASWDCPFSAKSSWFCALSSPPGFAPAWFEGRVIVSSLNSERNISFRLDLDPDLSCWADNSYNKSLRNVSLSTTVAVTAYRLDHLVSSTLFPVAPREQHHSMTLAKLSRLRRACRRFVVVPEAAGRNCHSSFLSNSCLTPLATSSLHSSCSLGAASHNNPGILQLANDALDLLDRREVATLTELGYPVRQEEPPLVSAT</sequence>
<dbReference type="Proteomes" id="UP001338125">
    <property type="component" value="Unassembled WGS sequence"/>
</dbReference>
<accession>A0ABR0SYT9</accession>
<dbReference type="EMBL" id="JAVFKD010000002">
    <property type="protein sequence ID" value="KAK5997349.1"/>
    <property type="molecule type" value="Genomic_DNA"/>
</dbReference>
<keyword evidence="2" id="KW-1185">Reference proteome</keyword>
<gene>
    <name evidence="1" type="ORF">PT974_02705</name>
</gene>
<evidence type="ECO:0000313" key="1">
    <source>
        <dbReference type="EMBL" id="KAK5997349.1"/>
    </source>
</evidence>
<comment type="caution">
    <text evidence="1">The sequence shown here is derived from an EMBL/GenBank/DDBJ whole genome shotgun (WGS) entry which is preliminary data.</text>
</comment>
<reference evidence="1 2" key="1">
    <citation type="submission" date="2024-01" db="EMBL/GenBank/DDBJ databases">
        <title>Complete genome of Cladobotryum mycophilum ATHUM6906.</title>
        <authorList>
            <person name="Christinaki A.C."/>
            <person name="Myridakis A.I."/>
            <person name="Kouvelis V.N."/>
        </authorList>
    </citation>
    <scope>NUCLEOTIDE SEQUENCE [LARGE SCALE GENOMIC DNA]</scope>
    <source>
        <strain evidence="1 2">ATHUM6906</strain>
    </source>
</reference>
<evidence type="ECO:0000313" key="2">
    <source>
        <dbReference type="Proteomes" id="UP001338125"/>
    </source>
</evidence>
<organism evidence="1 2">
    <name type="scientific">Cladobotryum mycophilum</name>
    <dbReference type="NCBI Taxonomy" id="491253"/>
    <lineage>
        <taxon>Eukaryota</taxon>
        <taxon>Fungi</taxon>
        <taxon>Dikarya</taxon>
        <taxon>Ascomycota</taxon>
        <taxon>Pezizomycotina</taxon>
        <taxon>Sordariomycetes</taxon>
        <taxon>Hypocreomycetidae</taxon>
        <taxon>Hypocreales</taxon>
        <taxon>Hypocreaceae</taxon>
        <taxon>Cladobotryum</taxon>
    </lineage>
</organism>
<protein>
    <submittedName>
        <fullName evidence="1">Uncharacterized protein</fullName>
    </submittedName>
</protein>
<name>A0ABR0SYT9_9HYPO</name>